<dbReference type="Pfam" id="PF01583">
    <property type="entry name" value="APS_kinase"/>
    <property type="match status" value="1"/>
</dbReference>
<dbReference type="GO" id="GO:0004020">
    <property type="term" value="F:adenylylsulfate kinase activity"/>
    <property type="evidence" value="ECO:0007669"/>
    <property type="project" value="UniProtKB-EC"/>
</dbReference>
<dbReference type="Proteomes" id="UP000018144">
    <property type="component" value="Unassembled WGS sequence"/>
</dbReference>
<keyword evidence="14" id="KW-1185">Reference proteome</keyword>
<evidence type="ECO:0000256" key="10">
    <source>
        <dbReference type="ARBA" id="ARBA00023192"/>
    </source>
</evidence>
<dbReference type="GO" id="GO:0070814">
    <property type="term" value="P:hydrogen sulfide biosynthetic process"/>
    <property type="evidence" value="ECO:0007669"/>
    <property type="project" value="UniProtKB-UniPathway"/>
</dbReference>
<dbReference type="OrthoDB" id="506431at2759"/>
<dbReference type="InterPro" id="IPR002891">
    <property type="entry name" value="APS"/>
</dbReference>
<dbReference type="PANTHER" id="PTHR11055">
    <property type="entry name" value="BIFUNCTIONAL 3'-PHOSPHOADENOSINE 5'-PHOSPHOSULFATE SYNTHASE"/>
    <property type="match status" value="1"/>
</dbReference>
<evidence type="ECO:0000256" key="4">
    <source>
        <dbReference type="ARBA" id="ARBA00012121"/>
    </source>
</evidence>
<accession>U4LL43</accession>
<dbReference type="PANTHER" id="PTHR11055:SF1">
    <property type="entry name" value="PAPS SYNTHETASE, ISOFORM D"/>
    <property type="match status" value="1"/>
</dbReference>
<evidence type="ECO:0000256" key="11">
    <source>
        <dbReference type="RuleBase" id="RU004347"/>
    </source>
</evidence>
<evidence type="ECO:0000256" key="5">
    <source>
        <dbReference type="ARBA" id="ARBA00018163"/>
    </source>
</evidence>
<evidence type="ECO:0000256" key="8">
    <source>
        <dbReference type="ARBA" id="ARBA00022777"/>
    </source>
</evidence>
<dbReference type="EMBL" id="HF935418">
    <property type="protein sequence ID" value="CCX30090.1"/>
    <property type="molecule type" value="Genomic_DNA"/>
</dbReference>
<keyword evidence="6 11" id="KW-0808">Transferase</keyword>
<keyword evidence="10" id="KW-0028">Amino-acid biosynthesis</keyword>
<comment type="pathway">
    <text evidence="2 11">Sulfur metabolism; hydrogen sulfide biosynthesis; sulfite from sulfate: step 2/3.</text>
</comment>
<evidence type="ECO:0000256" key="6">
    <source>
        <dbReference type="ARBA" id="ARBA00022679"/>
    </source>
</evidence>
<evidence type="ECO:0000259" key="12">
    <source>
        <dbReference type="Pfam" id="PF01583"/>
    </source>
</evidence>
<evidence type="ECO:0000256" key="2">
    <source>
        <dbReference type="ARBA" id="ARBA00004806"/>
    </source>
</evidence>
<evidence type="ECO:0000256" key="7">
    <source>
        <dbReference type="ARBA" id="ARBA00022741"/>
    </source>
</evidence>
<dbReference type="InterPro" id="IPR059117">
    <property type="entry name" value="APS_kinase_dom"/>
</dbReference>
<dbReference type="GO" id="GO:0019344">
    <property type="term" value="P:cysteine biosynthetic process"/>
    <property type="evidence" value="ECO:0007669"/>
    <property type="project" value="UniProtKB-KW"/>
</dbReference>
<organism evidence="13 14">
    <name type="scientific">Pyronema omphalodes (strain CBS 100304)</name>
    <name type="common">Pyronema confluens</name>
    <dbReference type="NCBI Taxonomy" id="1076935"/>
    <lineage>
        <taxon>Eukaryota</taxon>
        <taxon>Fungi</taxon>
        <taxon>Dikarya</taxon>
        <taxon>Ascomycota</taxon>
        <taxon>Pezizomycotina</taxon>
        <taxon>Pezizomycetes</taxon>
        <taxon>Pezizales</taxon>
        <taxon>Pyronemataceae</taxon>
        <taxon>Pyronema</taxon>
    </lineage>
</organism>
<keyword evidence="7 11" id="KW-0547">Nucleotide-binding</keyword>
<keyword evidence="9 11" id="KW-0067">ATP-binding</keyword>
<dbReference type="InterPro" id="IPR027417">
    <property type="entry name" value="P-loop_NTPase"/>
</dbReference>
<comment type="catalytic activity">
    <reaction evidence="1 11">
        <text>adenosine 5'-phosphosulfate + ATP = 3'-phosphoadenylyl sulfate + ADP + H(+)</text>
        <dbReference type="Rhea" id="RHEA:24152"/>
        <dbReference type="ChEBI" id="CHEBI:15378"/>
        <dbReference type="ChEBI" id="CHEBI:30616"/>
        <dbReference type="ChEBI" id="CHEBI:58243"/>
        <dbReference type="ChEBI" id="CHEBI:58339"/>
        <dbReference type="ChEBI" id="CHEBI:456216"/>
        <dbReference type="EC" id="2.7.1.25"/>
    </reaction>
</comment>
<dbReference type="EC" id="2.7.1.25" evidence="4 11"/>
<dbReference type="NCBIfam" id="NF003013">
    <property type="entry name" value="PRK03846.1"/>
    <property type="match status" value="1"/>
</dbReference>
<dbReference type="STRING" id="1076935.U4LL43"/>
<keyword evidence="8 11" id="KW-0418">Kinase</keyword>
<evidence type="ECO:0000313" key="14">
    <source>
        <dbReference type="Proteomes" id="UP000018144"/>
    </source>
</evidence>
<dbReference type="GO" id="GO:0000103">
    <property type="term" value="P:sulfate assimilation"/>
    <property type="evidence" value="ECO:0007669"/>
    <property type="project" value="InterPro"/>
</dbReference>
<dbReference type="CDD" id="cd02027">
    <property type="entry name" value="APSK"/>
    <property type="match status" value="1"/>
</dbReference>
<proteinExistence type="inferred from homology"/>
<keyword evidence="10" id="KW-0198">Cysteine biosynthesis</keyword>
<dbReference type="UniPathway" id="UPA00140">
    <property type="reaction ID" value="UER00205"/>
</dbReference>
<feature type="domain" description="APS kinase" evidence="12">
    <location>
        <begin position="94"/>
        <end position="247"/>
    </location>
</feature>
<dbReference type="OMA" id="HENTVEE"/>
<comment type="function">
    <text evidence="11">Catalyzes the synthesis of activated sulfate.</text>
</comment>
<dbReference type="AlphaFoldDB" id="U4LL43"/>
<evidence type="ECO:0000256" key="1">
    <source>
        <dbReference type="ARBA" id="ARBA00001823"/>
    </source>
</evidence>
<dbReference type="FunFam" id="3.40.50.300:FF:000212">
    <property type="entry name" value="Adenylyl-sulfate kinase"/>
    <property type="match status" value="1"/>
</dbReference>
<dbReference type="NCBIfam" id="TIGR00455">
    <property type="entry name" value="apsK"/>
    <property type="match status" value="1"/>
</dbReference>
<sequence>MASNCVIATKNFYRHQAELKMDSLERESSFSLPNSTPSSTLLLALSLPSITNYSNLIAPVSPRISHLKITKMATNITWHAGLTREERNKYNGQQGLTLWLTGLSASGKSTIAIALEQHLLHNGVTSYRLDGDNIRFGLNKDLGFTEADRNENIRRIGEVAKLFADNSTVTITSFISPYIADRASSRKIHEDAGIPFIEVHVDVPLDVAEARDPKGLYKKAREGIIKDFTGVSASAPYEAPVNPEIKIENDKVTVEEAVQIIVNYLTEKGLVTLKPSA</sequence>
<protein>
    <recommendedName>
        <fullName evidence="5 11">Adenylyl-sulfate kinase</fullName>
        <ecNumber evidence="4 11">2.7.1.25</ecNumber>
    </recommendedName>
</protein>
<dbReference type="SUPFAM" id="SSF52540">
    <property type="entry name" value="P-loop containing nucleoside triphosphate hydrolases"/>
    <property type="match status" value="1"/>
</dbReference>
<name>U4LL43_PYROM</name>
<dbReference type="GO" id="GO:0005524">
    <property type="term" value="F:ATP binding"/>
    <property type="evidence" value="ECO:0007669"/>
    <property type="project" value="UniProtKB-KW"/>
</dbReference>
<dbReference type="HAMAP" id="MF_00065">
    <property type="entry name" value="Adenylyl_sulf_kinase"/>
    <property type="match status" value="1"/>
</dbReference>
<evidence type="ECO:0000313" key="13">
    <source>
        <dbReference type="EMBL" id="CCX30090.1"/>
    </source>
</evidence>
<gene>
    <name evidence="13" type="ORF">PCON_08116</name>
</gene>
<evidence type="ECO:0000256" key="3">
    <source>
        <dbReference type="ARBA" id="ARBA00007008"/>
    </source>
</evidence>
<dbReference type="eggNOG" id="KOG0635">
    <property type="taxonomic scope" value="Eukaryota"/>
</dbReference>
<dbReference type="Gene3D" id="3.40.50.300">
    <property type="entry name" value="P-loop containing nucleotide triphosphate hydrolases"/>
    <property type="match status" value="1"/>
</dbReference>
<comment type="similarity">
    <text evidence="3 11">Belongs to the APS kinase family.</text>
</comment>
<reference evidence="13 14" key="1">
    <citation type="journal article" date="2013" name="PLoS Genet.">
        <title>The genome and development-dependent transcriptomes of Pyronema confluens: a window into fungal evolution.</title>
        <authorList>
            <person name="Traeger S."/>
            <person name="Altegoer F."/>
            <person name="Freitag M."/>
            <person name="Gabaldon T."/>
            <person name="Kempken F."/>
            <person name="Kumar A."/>
            <person name="Marcet-Houben M."/>
            <person name="Poggeler S."/>
            <person name="Stajich J.E."/>
            <person name="Nowrousian M."/>
        </authorList>
    </citation>
    <scope>NUCLEOTIDE SEQUENCE [LARGE SCALE GENOMIC DNA]</scope>
    <source>
        <strain evidence="14">CBS 100304</strain>
        <tissue evidence="13">Vegetative mycelium</tissue>
    </source>
</reference>
<evidence type="ECO:0000256" key="9">
    <source>
        <dbReference type="ARBA" id="ARBA00022840"/>
    </source>
</evidence>